<dbReference type="InterPro" id="IPR036875">
    <property type="entry name" value="Znf_CCHC_sf"/>
</dbReference>
<keyword evidence="1" id="KW-0863">Zinc-finger</keyword>
<feature type="compositionally biased region" description="Gly residues" evidence="2">
    <location>
        <begin position="737"/>
        <end position="746"/>
    </location>
</feature>
<dbReference type="Gene3D" id="4.10.60.10">
    <property type="entry name" value="Zinc finger, CCHC-type"/>
    <property type="match status" value="1"/>
</dbReference>
<dbReference type="GeneID" id="80913928"/>
<evidence type="ECO:0000259" key="3">
    <source>
        <dbReference type="PROSITE" id="PS50158"/>
    </source>
</evidence>
<dbReference type="InterPro" id="IPR001878">
    <property type="entry name" value="Znf_CCHC"/>
</dbReference>
<feature type="region of interest" description="Disordered" evidence="2">
    <location>
        <begin position="718"/>
        <end position="754"/>
    </location>
</feature>
<keyword evidence="5" id="KW-1185">Reference proteome</keyword>
<feature type="region of interest" description="Disordered" evidence="2">
    <location>
        <begin position="648"/>
        <end position="694"/>
    </location>
</feature>
<dbReference type="SUPFAM" id="SSF57756">
    <property type="entry name" value="Retrovirus zinc finger-like domains"/>
    <property type="match status" value="1"/>
</dbReference>
<feature type="compositionally biased region" description="Polar residues" evidence="2">
    <location>
        <begin position="663"/>
        <end position="672"/>
    </location>
</feature>
<protein>
    <recommendedName>
        <fullName evidence="3">CCHC-type domain-containing protein</fullName>
    </recommendedName>
</protein>
<evidence type="ECO:0000256" key="1">
    <source>
        <dbReference type="PROSITE-ProRule" id="PRU00047"/>
    </source>
</evidence>
<feature type="domain" description="CCHC-type" evidence="3">
    <location>
        <begin position="56"/>
        <end position="69"/>
    </location>
</feature>
<evidence type="ECO:0000313" key="5">
    <source>
        <dbReference type="Proteomes" id="UP001140513"/>
    </source>
</evidence>
<feature type="region of interest" description="Disordered" evidence="2">
    <location>
        <begin position="1"/>
        <end position="47"/>
    </location>
</feature>
<comment type="caution">
    <text evidence="4">The sequence shown here is derived from an EMBL/GenBank/DDBJ whole genome shotgun (WGS) entry which is preliminary data.</text>
</comment>
<dbReference type="GO" id="GO:0008270">
    <property type="term" value="F:zinc ion binding"/>
    <property type="evidence" value="ECO:0007669"/>
    <property type="project" value="UniProtKB-KW"/>
</dbReference>
<feature type="compositionally biased region" description="Basic residues" evidence="2">
    <location>
        <begin position="1"/>
        <end position="12"/>
    </location>
</feature>
<feature type="region of interest" description="Disordered" evidence="2">
    <location>
        <begin position="286"/>
        <end position="318"/>
    </location>
</feature>
<organism evidence="4 5">
    <name type="scientific">Didymosphaeria variabile</name>
    <dbReference type="NCBI Taxonomy" id="1932322"/>
    <lineage>
        <taxon>Eukaryota</taxon>
        <taxon>Fungi</taxon>
        <taxon>Dikarya</taxon>
        <taxon>Ascomycota</taxon>
        <taxon>Pezizomycotina</taxon>
        <taxon>Dothideomycetes</taxon>
        <taxon>Pleosporomycetidae</taxon>
        <taxon>Pleosporales</taxon>
        <taxon>Massarineae</taxon>
        <taxon>Didymosphaeriaceae</taxon>
        <taxon>Didymosphaeria</taxon>
    </lineage>
</organism>
<evidence type="ECO:0000313" key="4">
    <source>
        <dbReference type="EMBL" id="KAJ4346469.1"/>
    </source>
</evidence>
<gene>
    <name evidence="4" type="ORF">N0V89_010398</name>
</gene>
<dbReference type="PROSITE" id="PS50158">
    <property type="entry name" value="ZF_CCHC"/>
    <property type="match status" value="1"/>
</dbReference>
<dbReference type="Proteomes" id="UP001140513">
    <property type="component" value="Unassembled WGS sequence"/>
</dbReference>
<dbReference type="EMBL" id="JAPEUX010000008">
    <property type="protein sequence ID" value="KAJ4346469.1"/>
    <property type="molecule type" value="Genomic_DNA"/>
</dbReference>
<reference evidence="4" key="1">
    <citation type="submission" date="2022-10" db="EMBL/GenBank/DDBJ databases">
        <title>Tapping the CABI collections for fungal endophytes: first genome assemblies for Collariella, Neodidymelliopsis, Ascochyta clinopodiicola, Didymella pomorum, Didymosphaeria variabile, Neocosmospora piperis and Neocucurbitaria cava.</title>
        <authorList>
            <person name="Hill R."/>
        </authorList>
    </citation>
    <scope>NUCLEOTIDE SEQUENCE</scope>
    <source>
        <strain evidence="4">IMI 356815</strain>
    </source>
</reference>
<evidence type="ECO:0000256" key="2">
    <source>
        <dbReference type="SAM" id="MobiDB-lite"/>
    </source>
</evidence>
<dbReference type="AlphaFoldDB" id="A0A9W8XCQ1"/>
<name>A0A9W8XCQ1_9PLEO</name>
<dbReference type="OrthoDB" id="3695698at2759"/>
<dbReference type="RefSeq" id="XP_056066269.1">
    <property type="nucleotide sequence ID" value="XM_056219142.1"/>
</dbReference>
<accession>A0A9W8XCQ1</accession>
<feature type="compositionally biased region" description="Low complexity" evidence="2">
    <location>
        <begin position="294"/>
        <end position="309"/>
    </location>
</feature>
<dbReference type="GO" id="GO:0003676">
    <property type="term" value="F:nucleic acid binding"/>
    <property type="evidence" value="ECO:0007669"/>
    <property type="project" value="InterPro"/>
</dbReference>
<sequence length="754" mass="82553">MGPRKSKYKHIPSTRPPPTYEDSFSDEESILTPPSDPALSQPLSETPNGFKEYPTCLKCDMPGHYSRDCHKQSASSKPEVYCSFCGQQGVTSKDCCLRMPQLKMKRRSRKNKSKRPAAVDLTQDKKVESLGSEQIKTATAEKAATINPAVFRPLRPSDFHYQPFYQSDNGSEQANMNVNNGESSLTQKTVETAVKLRVPAFLHGLVDSPSSRDPNKATMSSDKPSSHTGHLEVQKDQDKSPADTHKALSDHLPWELTLAEWKRKENVARLRKQSEKMGFQFAGEGADNIVSSPTTNSTDTSKATAASDTFSPSEGWPGGLELRKDHFRRPVGKDALRSKKFLHQMLNLGDATSEADATILPADDAIVEDISYGNEYYCGRHQHRGSQPCPDCRKLMEARKAALAQPEGLESHMNRKGHRKIMEARKAALARPNITWNGEHWATTPWGAYDYAQNFNQAGHDAGSSSDVVGNHKDNVSSSDDATAAHETVRNWACSGEHWGNCCTSAGDKKCDPGECACCAISQRPSKPEPLQNPSAASVSTDSQDDISKCQTWPVMDPPPVPWSRLLDNEPPRVPVRHDLVVTYWITVESGEQEMHIPIEPEQVAGPEKDIINTGMKDVWQWVQDKGLGDKVSLQDAFDLAHKMHGGATKTGGGGDKKHDSATHSNNGNQASCDPWAQGQRSNNPFGEVSPRASTEKEDFANLISHWDAYIEKHASDRSITSASAADDGGGKKDDGGGWGPDGGGWRDASAWGA</sequence>
<feature type="compositionally biased region" description="Polar residues" evidence="2">
    <location>
        <begin position="208"/>
        <end position="228"/>
    </location>
</feature>
<proteinExistence type="predicted"/>
<keyword evidence="1" id="KW-0862">Zinc</keyword>
<keyword evidence="1" id="KW-0479">Metal-binding</keyword>
<feature type="compositionally biased region" description="Basic and acidic residues" evidence="2">
    <location>
        <begin position="229"/>
        <end position="246"/>
    </location>
</feature>
<feature type="region of interest" description="Disordered" evidence="2">
    <location>
        <begin position="204"/>
        <end position="246"/>
    </location>
</feature>